<evidence type="ECO:0008006" key="4">
    <source>
        <dbReference type="Google" id="ProtNLM"/>
    </source>
</evidence>
<dbReference type="PANTHER" id="PTHR46254">
    <property type="entry name" value="PROTEIN GVQW1-RELATED"/>
    <property type="match status" value="1"/>
</dbReference>
<keyword evidence="1" id="KW-0732">Signal</keyword>
<dbReference type="GeneTree" id="ENSGT00940000161627"/>
<dbReference type="Proteomes" id="UP000006718">
    <property type="component" value="Chromosome X"/>
</dbReference>
<dbReference type="InParanoid" id="A0A5F7ZQU6"/>
<accession>A0A5F7ZQU6</accession>
<feature type="signal peptide" evidence="1">
    <location>
        <begin position="1"/>
        <end position="15"/>
    </location>
</feature>
<evidence type="ECO:0000313" key="2">
    <source>
        <dbReference type="Ensembl" id="ENSMMUP00000068011.1"/>
    </source>
</evidence>
<organism evidence="2 3">
    <name type="scientific">Macaca mulatta</name>
    <name type="common">Rhesus macaque</name>
    <dbReference type="NCBI Taxonomy" id="9544"/>
    <lineage>
        <taxon>Eukaryota</taxon>
        <taxon>Metazoa</taxon>
        <taxon>Chordata</taxon>
        <taxon>Craniata</taxon>
        <taxon>Vertebrata</taxon>
        <taxon>Euteleostomi</taxon>
        <taxon>Mammalia</taxon>
        <taxon>Eutheria</taxon>
        <taxon>Euarchontoglires</taxon>
        <taxon>Primates</taxon>
        <taxon>Haplorrhini</taxon>
        <taxon>Catarrhini</taxon>
        <taxon>Cercopithecidae</taxon>
        <taxon>Cercopithecinae</taxon>
        <taxon>Macaca</taxon>
    </lineage>
</organism>
<dbReference type="Ensembl" id="ENSMMUT00000093412.1">
    <property type="protein sequence ID" value="ENSMMUP00000068011.1"/>
    <property type="gene ID" value="ENSMMUG00000059367.1"/>
</dbReference>
<protein>
    <recommendedName>
        <fullName evidence="4">Secreted protein</fullName>
    </recommendedName>
</protein>
<dbReference type="OMA" id="FFLMESC"/>
<dbReference type="AlphaFoldDB" id="A0A5F7ZQU6"/>
<reference evidence="3" key="1">
    <citation type="journal article" date="2007" name="Science">
        <title>Evolutionary and biomedical insights from the rhesus macaque genome.</title>
        <authorList>
            <person name="Gibbs R.A."/>
            <person name="Rogers J."/>
            <person name="Katze M.G."/>
            <person name="Bumgarner R."/>
            <person name="Weinstock G.M."/>
            <person name="Mardis E.R."/>
            <person name="Remington K.A."/>
            <person name="Strausberg R.L."/>
            <person name="Venter J.C."/>
            <person name="Wilson R.K."/>
            <person name="Batzer M.A."/>
            <person name="Bustamante C.D."/>
            <person name="Eichler E.E."/>
            <person name="Hahn M.W."/>
            <person name="Hardison R.C."/>
            <person name="Makova K.D."/>
            <person name="Miller W."/>
            <person name="Milosavljevic A."/>
            <person name="Palermo R.E."/>
            <person name="Siepel A."/>
            <person name="Sikela J.M."/>
            <person name="Attaway T."/>
            <person name="Bell S."/>
            <person name="Bernard K.E."/>
            <person name="Buhay C.J."/>
            <person name="Chandrabose M.N."/>
            <person name="Dao M."/>
            <person name="Davis C."/>
            <person name="Delehaunty K.D."/>
            <person name="Ding Y."/>
            <person name="Dinh H.H."/>
            <person name="Dugan-Rocha S."/>
            <person name="Fulton L.A."/>
            <person name="Gabisi R.A."/>
            <person name="Garner T.T."/>
            <person name="Godfrey J."/>
            <person name="Hawes A.C."/>
            <person name="Hernandez J."/>
            <person name="Hines S."/>
            <person name="Holder M."/>
            <person name="Hume J."/>
            <person name="Jhangiani S.N."/>
            <person name="Joshi V."/>
            <person name="Khan Z.M."/>
            <person name="Kirkness E.F."/>
            <person name="Cree A."/>
            <person name="Fowler R.G."/>
            <person name="Lee S."/>
            <person name="Lewis L.R."/>
            <person name="Li Z."/>
            <person name="Liu Y.-S."/>
            <person name="Moore S.M."/>
            <person name="Muzny D."/>
            <person name="Nazareth L.V."/>
            <person name="Ngo D.N."/>
            <person name="Okwuonu G.O."/>
            <person name="Pai G."/>
            <person name="Parker D."/>
            <person name="Paul H.A."/>
            <person name="Pfannkoch C."/>
            <person name="Pohl C.S."/>
            <person name="Rogers Y.-H.C."/>
            <person name="Ruiz S.J."/>
            <person name="Sabo A."/>
            <person name="Santibanez J."/>
            <person name="Schneider B.W."/>
            <person name="Smith S.M."/>
            <person name="Sodergren E."/>
            <person name="Svatek A.F."/>
            <person name="Utterback T.R."/>
            <person name="Vattathil S."/>
            <person name="Warren W."/>
            <person name="White C.S."/>
            <person name="Chinwalla A.T."/>
            <person name="Feng Y."/>
            <person name="Halpern A.L."/>
            <person name="Hillier L.W."/>
            <person name="Huang X."/>
            <person name="Minx P."/>
            <person name="Nelson J.O."/>
            <person name="Pepin K.H."/>
            <person name="Qin X."/>
            <person name="Sutton G.G."/>
            <person name="Venter E."/>
            <person name="Walenz B.P."/>
            <person name="Wallis J.W."/>
            <person name="Worley K.C."/>
            <person name="Yang S.-P."/>
            <person name="Jones S.M."/>
            <person name="Marra M.A."/>
            <person name="Rocchi M."/>
            <person name="Schein J.E."/>
            <person name="Baertsch R."/>
            <person name="Clarke L."/>
            <person name="Csuros M."/>
            <person name="Glasscock J."/>
            <person name="Harris R.A."/>
            <person name="Havlak P."/>
            <person name="Jackson A.R."/>
            <person name="Jiang H."/>
            <person name="Liu Y."/>
            <person name="Messina D.N."/>
            <person name="Shen Y."/>
            <person name="Song H.X.-Z."/>
            <person name="Wylie T."/>
            <person name="Zhang L."/>
            <person name="Birney E."/>
            <person name="Han K."/>
            <person name="Konkel M.K."/>
            <person name="Lee J."/>
            <person name="Smit A.F.A."/>
            <person name="Ullmer B."/>
            <person name="Wang H."/>
            <person name="Xing J."/>
            <person name="Burhans R."/>
            <person name="Cheng Z."/>
            <person name="Karro J.E."/>
            <person name="Ma J."/>
            <person name="Raney B."/>
            <person name="She X."/>
            <person name="Cox M.J."/>
            <person name="Demuth J.P."/>
            <person name="Dumas L.J."/>
            <person name="Han S.-G."/>
            <person name="Hopkins J."/>
            <person name="Karimpour-Fard A."/>
            <person name="Kim Y.H."/>
            <person name="Pollack J.R."/>
            <person name="Vinar T."/>
            <person name="Addo-Quaye C."/>
            <person name="Degenhardt J."/>
            <person name="Denby A."/>
            <person name="Hubisz M.J."/>
            <person name="Indap A."/>
            <person name="Kosiol C."/>
            <person name="Lahn B.T."/>
            <person name="Lawson H.A."/>
            <person name="Marklein A."/>
            <person name="Nielsen R."/>
            <person name="Vallender E.J."/>
            <person name="Clark A.G."/>
            <person name="Ferguson B."/>
            <person name="Hernandez R.D."/>
            <person name="Hirani K."/>
            <person name="Kehrer-Sawatzki H."/>
            <person name="Kolb J."/>
            <person name="Patil S."/>
            <person name="Pu L.-L."/>
            <person name="Ren Y."/>
            <person name="Smith D.G."/>
            <person name="Wheeler D.A."/>
            <person name="Schenck I."/>
            <person name="Ball E.V."/>
            <person name="Chen R."/>
            <person name="Cooper D.N."/>
            <person name="Giardine B."/>
            <person name="Hsu F."/>
            <person name="Kent W.J."/>
            <person name="Lesk A."/>
            <person name="Nelson D.L."/>
            <person name="O'brien W.E."/>
            <person name="Pruefer K."/>
            <person name="Stenson P.D."/>
            <person name="Wallace J.C."/>
            <person name="Ke H."/>
            <person name="Liu X.-M."/>
            <person name="Wang P."/>
            <person name="Xiang A.P."/>
            <person name="Yang F."/>
            <person name="Barber G.P."/>
            <person name="Haussler D."/>
            <person name="Karolchik D."/>
            <person name="Kern A.D."/>
            <person name="Kuhn R.M."/>
            <person name="Smith K.E."/>
            <person name="Zwieg A.S."/>
        </authorList>
    </citation>
    <scope>NUCLEOTIDE SEQUENCE [LARGE SCALE GENOMIC DNA]</scope>
    <source>
        <strain evidence="3">17573</strain>
    </source>
</reference>
<evidence type="ECO:0000313" key="3">
    <source>
        <dbReference type="Proteomes" id="UP000006718"/>
    </source>
</evidence>
<dbReference type="VEuPathDB" id="HostDB:ENSMMUG00000059367"/>
<reference evidence="2" key="4">
    <citation type="submission" date="2025-09" db="UniProtKB">
        <authorList>
            <consortium name="Ensembl"/>
        </authorList>
    </citation>
    <scope>IDENTIFICATION</scope>
    <source>
        <strain evidence="2">17573</strain>
    </source>
</reference>
<reference evidence="2" key="3">
    <citation type="submission" date="2025-08" db="UniProtKB">
        <authorList>
            <consortium name="Ensembl"/>
        </authorList>
    </citation>
    <scope>IDENTIFICATION</scope>
    <source>
        <strain evidence="2">17573</strain>
    </source>
</reference>
<proteinExistence type="predicted"/>
<keyword evidence="3" id="KW-1185">Reference proteome</keyword>
<reference evidence="2" key="2">
    <citation type="submission" date="2019-01" db="EMBL/GenBank/DDBJ databases">
        <authorList>
            <person name="Graves T."/>
            <person name="Eichler E.E."/>
            <person name="Wilson R.K."/>
        </authorList>
    </citation>
    <scope>NUCLEOTIDE SEQUENCE [LARGE SCALE GENOMIC DNA]</scope>
    <source>
        <strain evidence="2">17573</strain>
    </source>
</reference>
<sequence length="115" mass="12841">MSILVFIIFFLLALGLVCHSLSDSLRCIVVDLKFSSFFFFLMESCSAAQAGVQWHNLGSLQPPSPGFKLFSCLSLPSCWDYRHGHASPHQANFCIFSRDGVPPCWPGWSQTPDLK</sequence>
<evidence type="ECO:0000256" key="1">
    <source>
        <dbReference type="SAM" id="SignalP"/>
    </source>
</evidence>
<dbReference type="PANTHER" id="PTHR46254:SF6">
    <property type="entry name" value="HIGH MOBILITY GROUP AT-HOOK 2"/>
    <property type="match status" value="1"/>
</dbReference>
<dbReference type="Bgee" id="ENSMMUG00000059367">
    <property type="expression patterns" value="Expressed in adipose tissue and 5 other cell types or tissues"/>
</dbReference>
<feature type="chain" id="PRO_5023878947" description="Secreted protein" evidence="1">
    <location>
        <begin position="16"/>
        <end position="115"/>
    </location>
</feature>
<name>A0A5F7ZQU6_MACMU</name>